<proteinExistence type="predicted"/>
<sequence>MEEKVEEESCRNEDSKANARVVEIFASHHEAWRREEKRMVDQIHSAAKEIAYLRAKLVELERSKVKLKAMVEELTKEVGGEGGDAW</sequence>
<evidence type="ECO:0000256" key="1">
    <source>
        <dbReference type="SAM" id="Coils"/>
    </source>
</evidence>
<dbReference type="EMBL" id="AM452100">
    <property type="protein sequence ID" value="CAN67704.1"/>
    <property type="molecule type" value="Genomic_DNA"/>
</dbReference>
<accession>A5BAA7</accession>
<reference evidence="2" key="1">
    <citation type="journal article" date="2007" name="PLoS ONE">
        <title>The first genome sequence of an elite grapevine cultivar (Pinot noir Vitis vinifera L.): coping with a highly heterozygous genome.</title>
        <authorList>
            <person name="Velasco R."/>
            <person name="Zharkikh A."/>
            <person name="Troggio M."/>
            <person name="Cartwright D.A."/>
            <person name="Cestaro A."/>
            <person name="Pruss D."/>
            <person name="Pindo M."/>
            <person name="FitzGerald L.M."/>
            <person name="Vezzulli S."/>
            <person name="Reid J."/>
            <person name="Malacarne G."/>
            <person name="Iliev D."/>
            <person name="Coppola G."/>
            <person name="Wardell B."/>
            <person name="Micheletti D."/>
            <person name="Macalma T."/>
            <person name="Facci M."/>
            <person name="Mitchell J.T."/>
            <person name="Perazzolli M."/>
            <person name="Eldredge G."/>
            <person name="Gatto P."/>
            <person name="Oyzerski R."/>
            <person name="Moretto M."/>
            <person name="Gutin N."/>
            <person name="Stefanini M."/>
            <person name="Chen Y."/>
            <person name="Segala C."/>
            <person name="Davenport C."/>
            <person name="Dematte L."/>
            <person name="Mraz A."/>
            <person name="Battilana J."/>
            <person name="Stormo K."/>
            <person name="Costa F."/>
            <person name="Tao Q."/>
            <person name="Si-Ammour A."/>
            <person name="Harkins T."/>
            <person name="Lackey A."/>
            <person name="Perbost C."/>
            <person name="Taillon B."/>
            <person name="Stella A."/>
            <person name="Solovyev V."/>
            <person name="Fawcett J.A."/>
            <person name="Sterck L."/>
            <person name="Vandepoele K."/>
            <person name="Grando S.M."/>
            <person name="Toppo S."/>
            <person name="Moser C."/>
            <person name="Lanchbury J."/>
            <person name="Bogden R."/>
            <person name="Skolnick M."/>
            <person name="Sgaramella V."/>
            <person name="Bhatnagar S.K."/>
            <person name="Fontana P."/>
            <person name="Gutin A."/>
            <person name="Van de Peer Y."/>
            <person name="Salamini F."/>
            <person name="Viola R."/>
        </authorList>
    </citation>
    <scope>NUCLEOTIDE SEQUENCE</scope>
</reference>
<name>A5BAA7_VITVI</name>
<protein>
    <submittedName>
        <fullName evidence="2">Uncharacterized protein</fullName>
    </submittedName>
</protein>
<dbReference type="AlphaFoldDB" id="A5BAA7"/>
<keyword evidence="1" id="KW-0175">Coiled coil</keyword>
<evidence type="ECO:0000313" key="2">
    <source>
        <dbReference type="EMBL" id="CAN67704.1"/>
    </source>
</evidence>
<dbReference type="PANTHER" id="PTHR47747:SF3">
    <property type="entry name" value="OS03G0853600 PROTEIN"/>
    <property type="match status" value="1"/>
</dbReference>
<dbReference type="PANTHER" id="PTHR47747">
    <property type="entry name" value="RIBONUCLEASE P PROTEIN SUBUNIT P38-LIKE PROTEIN"/>
    <property type="match status" value="1"/>
</dbReference>
<feature type="coiled-coil region" evidence="1">
    <location>
        <begin position="43"/>
        <end position="77"/>
    </location>
</feature>
<organism evidence="2">
    <name type="scientific">Vitis vinifera</name>
    <name type="common">Grape</name>
    <dbReference type="NCBI Taxonomy" id="29760"/>
    <lineage>
        <taxon>Eukaryota</taxon>
        <taxon>Viridiplantae</taxon>
        <taxon>Streptophyta</taxon>
        <taxon>Embryophyta</taxon>
        <taxon>Tracheophyta</taxon>
        <taxon>Spermatophyta</taxon>
        <taxon>Magnoliopsida</taxon>
        <taxon>eudicotyledons</taxon>
        <taxon>Gunneridae</taxon>
        <taxon>Pentapetalae</taxon>
        <taxon>rosids</taxon>
        <taxon>Vitales</taxon>
        <taxon>Vitaceae</taxon>
        <taxon>Viteae</taxon>
        <taxon>Vitis</taxon>
    </lineage>
</organism>
<gene>
    <name evidence="2" type="ORF">VITISV_022430</name>
</gene>